<evidence type="ECO:0000313" key="3">
    <source>
        <dbReference type="Proteomes" id="UP001152797"/>
    </source>
</evidence>
<dbReference type="Proteomes" id="UP001152797">
    <property type="component" value="Unassembled WGS sequence"/>
</dbReference>
<evidence type="ECO:0000313" key="2">
    <source>
        <dbReference type="EMBL" id="CAL4768772.1"/>
    </source>
</evidence>
<dbReference type="EMBL" id="CAMXCT010000635">
    <property type="protein sequence ID" value="CAI3981460.1"/>
    <property type="molecule type" value="Genomic_DNA"/>
</dbReference>
<organism evidence="1">
    <name type="scientific">Cladocopium goreaui</name>
    <dbReference type="NCBI Taxonomy" id="2562237"/>
    <lineage>
        <taxon>Eukaryota</taxon>
        <taxon>Sar</taxon>
        <taxon>Alveolata</taxon>
        <taxon>Dinophyceae</taxon>
        <taxon>Suessiales</taxon>
        <taxon>Symbiodiniaceae</taxon>
        <taxon>Cladocopium</taxon>
    </lineage>
</organism>
<reference evidence="1" key="1">
    <citation type="submission" date="2022-10" db="EMBL/GenBank/DDBJ databases">
        <authorList>
            <person name="Chen Y."/>
            <person name="Dougan E. K."/>
            <person name="Chan C."/>
            <person name="Rhodes N."/>
            <person name="Thang M."/>
        </authorList>
    </citation>
    <scope>NUCLEOTIDE SEQUENCE</scope>
</reference>
<dbReference type="AlphaFoldDB" id="A0A9P1BZK8"/>
<dbReference type="OrthoDB" id="418095at2759"/>
<dbReference type="EMBL" id="CAMXCT030000635">
    <property type="protein sequence ID" value="CAL4768772.1"/>
    <property type="molecule type" value="Genomic_DNA"/>
</dbReference>
<comment type="caution">
    <text evidence="1">The sequence shown here is derived from an EMBL/GenBank/DDBJ whole genome shotgun (WGS) entry which is preliminary data.</text>
</comment>
<evidence type="ECO:0000313" key="1">
    <source>
        <dbReference type="EMBL" id="CAI3981460.1"/>
    </source>
</evidence>
<protein>
    <submittedName>
        <fullName evidence="1">Uncharacterized protein</fullName>
    </submittedName>
</protein>
<accession>A0A9P1BZK8</accession>
<proteinExistence type="predicted"/>
<name>A0A9P1BZK8_9DINO</name>
<keyword evidence="3" id="KW-1185">Reference proteome</keyword>
<gene>
    <name evidence="1" type="ORF">C1SCF055_LOCUS9243</name>
</gene>
<reference evidence="2 3" key="2">
    <citation type="submission" date="2024-05" db="EMBL/GenBank/DDBJ databases">
        <authorList>
            <person name="Chen Y."/>
            <person name="Shah S."/>
            <person name="Dougan E. K."/>
            <person name="Thang M."/>
            <person name="Chan C."/>
        </authorList>
    </citation>
    <scope>NUCLEOTIDE SEQUENCE [LARGE SCALE GENOMIC DNA]</scope>
</reference>
<sequence>MFSFFFGSSTDGPSPPTIREGHKTVEVIIDDERLQVDVDVLAEVSGLFLQIQSTDAKECPLRDFPGGLDRFRGIVGFLIDSETLVVGDETVLDLLEATWLLECPSLLDGVMQSSFVTSLSSRRRAEILEHLLPYTAASSPADSEHAIESLSASAPSDTLGNWDEHGAASPKYSQETMPASLACKQFLRFFQFETLMWQTTEKAALTLASQLDSGDFVLGPRLATGSLRVCSELLRLRRLREEESGFVSSAIQPVSTLWKNLMDKPLRAKVSWDSHLFALRCMRRRLAAVAPPEVLQKQAEMAGEMKEDEEAHEDLPAELVETAEDSTLIVFGELIGYVNSERLSSNWSALLVRVLLLLSADYADSDLREGRTLKAREIFRNTFASDLMQKLSWCHPAPVPPAWLVDVVSNPDASKALLRVLSRYRQMEAEELSDIIEHVLLAEFLPWDHCQKTILASELLNDILGACMDAGKKANSGGQGTRCPAHWAGQHRLWRLEYLGRRLFHVAFVFQEGFLPHSWPDCFGDDPNDSNDSKPTGGKLLVRRMAVEDDICSAQPQVVEVDGSCLWDEGLLTIPLLRRTMMEGRAMLDKPILHYGRQVIMRHLWYKHTDYCEVPKLKVLWDLACWSLCEDAGLVRQALEYLKGTYRDLCRPGGPWSPENEEDLFEMFLAIDFSLLPIQVLYSPWVPAQVQSVRLFVQQQPADQFHQELQQEVSRAMEHLKSVNFQCSKLTDKLNAVDQRTVMNKSQISDSSAALEEILRKRRQKEGG</sequence>
<dbReference type="EMBL" id="CAMXCT020000635">
    <property type="protein sequence ID" value="CAL1134835.1"/>
    <property type="molecule type" value="Genomic_DNA"/>
</dbReference>